<keyword evidence="2" id="KW-1185">Reference proteome</keyword>
<reference evidence="1" key="2">
    <citation type="submission" date="2025-09" db="UniProtKB">
        <authorList>
            <consortium name="EnsemblPlants"/>
        </authorList>
    </citation>
    <scope>IDENTIFICATION</scope>
</reference>
<organism evidence="1 2">
    <name type="scientific">Avena sativa</name>
    <name type="common">Oat</name>
    <dbReference type="NCBI Taxonomy" id="4498"/>
    <lineage>
        <taxon>Eukaryota</taxon>
        <taxon>Viridiplantae</taxon>
        <taxon>Streptophyta</taxon>
        <taxon>Embryophyta</taxon>
        <taxon>Tracheophyta</taxon>
        <taxon>Spermatophyta</taxon>
        <taxon>Magnoliopsida</taxon>
        <taxon>Liliopsida</taxon>
        <taxon>Poales</taxon>
        <taxon>Poaceae</taxon>
        <taxon>BOP clade</taxon>
        <taxon>Pooideae</taxon>
        <taxon>Poodae</taxon>
        <taxon>Poeae</taxon>
        <taxon>Poeae Chloroplast Group 1 (Aveneae type)</taxon>
        <taxon>Aveninae</taxon>
        <taxon>Avena</taxon>
    </lineage>
</organism>
<sequence>MGSNGNYDDLARASSAGTSSGGGGGDATPPAPPSLPRLPLAPPPSSPSRDTRALATSPPPPRPADQDTGAGPDDDYWPEEQEPKEEDDGDWDWEKEEAEYNYRNQEEGELEDDTNSEELEEGELEDDANSEELEEGELEDDANSEELEEGELEDDADSDELEEGEVGDDCEFFSILFMRDRRNVPDHIIRSGFVPLNKHEYFSLRQIWKVLLDRNRSYLRPPKDHRVVNGGFRGPYDYPRALGFQEPLSELIRESSNNDIIHEKIKILSKQYELFRRTRSDGSCFYRALLFSYLENLGQMQDMQAEIFRLKECVEVSINRFYQLECKAAYFLNPDEYFLSVVYEFYSLLNSVANGLTFDKLYERSLGETSSGRIISFLRLLTEIEIRTQAIYRPFIPEVMIPLQFCRKEVRGLYAEDEAIQMRALTYALGIPLRVEIVDRKKWAGQPVRVKRLDFFRRSDLGKGPLRLVQSYYSSSTAHKPLERGSKDGLLASDGAPLLTLLRRRGHCDILYRK</sequence>
<dbReference type="EnsemblPlants" id="AVESA.00010b.r2.6AG1066790.1">
    <property type="protein sequence ID" value="AVESA.00010b.r2.6AG1066790.1.CDS"/>
    <property type="gene ID" value="AVESA.00010b.r2.6AG1066790"/>
</dbReference>
<proteinExistence type="predicted"/>
<reference evidence="1" key="1">
    <citation type="submission" date="2021-05" db="EMBL/GenBank/DDBJ databases">
        <authorList>
            <person name="Scholz U."/>
            <person name="Mascher M."/>
            <person name="Fiebig A."/>
        </authorList>
    </citation>
    <scope>NUCLEOTIDE SEQUENCE [LARGE SCALE GENOMIC DNA]</scope>
</reference>
<accession>A0ACD5YZR4</accession>
<evidence type="ECO:0000313" key="2">
    <source>
        <dbReference type="Proteomes" id="UP001732700"/>
    </source>
</evidence>
<dbReference type="Proteomes" id="UP001732700">
    <property type="component" value="Chromosome 6A"/>
</dbReference>
<protein>
    <submittedName>
        <fullName evidence="1">Uncharacterized protein</fullName>
    </submittedName>
</protein>
<name>A0ACD5YZR4_AVESA</name>
<evidence type="ECO:0000313" key="1">
    <source>
        <dbReference type="EnsemblPlants" id="AVESA.00010b.r2.6AG1066790.1.CDS"/>
    </source>
</evidence>